<dbReference type="EMBL" id="WBUI01000002">
    <property type="protein sequence ID" value="KAB2934608.1"/>
    <property type="molecule type" value="Genomic_DNA"/>
</dbReference>
<dbReference type="AlphaFoldDB" id="A0A833H448"/>
<accession>A0A833H448</accession>
<dbReference type="PROSITE" id="PS51257">
    <property type="entry name" value="PROKAR_LIPOPROTEIN"/>
    <property type="match status" value="1"/>
</dbReference>
<organism evidence="1 2">
    <name type="scientific">Leptonema illini</name>
    <dbReference type="NCBI Taxonomy" id="183"/>
    <lineage>
        <taxon>Bacteria</taxon>
        <taxon>Pseudomonadati</taxon>
        <taxon>Spirochaetota</taxon>
        <taxon>Spirochaetia</taxon>
        <taxon>Leptospirales</taxon>
        <taxon>Leptospiraceae</taxon>
        <taxon>Leptonema</taxon>
    </lineage>
</organism>
<comment type="caution">
    <text evidence="1">The sequence shown here is derived from an EMBL/GenBank/DDBJ whole genome shotgun (WGS) entry which is preliminary data.</text>
</comment>
<evidence type="ECO:0008006" key="3">
    <source>
        <dbReference type="Google" id="ProtNLM"/>
    </source>
</evidence>
<evidence type="ECO:0000313" key="2">
    <source>
        <dbReference type="Proteomes" id="UP000460298"/>
    </source>
</evidence>
<sequence>MVLFRSAIVFLFFVVFSVISCKSISTDDAPGSPEEIVFRDRTELLETRIPSGSVAHSFEGTNYDFYVFEWWDGESLSSRIEIRILSAGFRDHLAGDYETFFQKQCGCNILKKGWVLVAGQKGREFVFTIEDGKKTAIERHLQWKGKMIQLQGLAPTANQELMKKRLQTVQSNLQLL</sequence>
<proteinExistence type="predicted"/>
<gene>
    <name evidence="1" type="ORF">F9K24_02195</name>
</gene>
<name>A0A833H448_9LEPT</name>
<reference evidence="1 2" key="1">
    <citation type="submission" date="2019-10" db="EMBL/GenBank/DDBJ databases">
        <title>Extracellular Electron Transfer in a Candidatus Methanoperedens spp. Enrichment Culture.</title>
        <authorList>
            <person name="Berger S."/>
            <person name="Rangel Shaw D."/>
            <person name="Berben T."/>
            <person name="In 'T Zandt M."/>
            <person name="Frank J."/>
            <person name="Reimann J."/>
            <person name="Jetten M.S.M."/>
            <person name="Welte C.U."/>
        </authorList>
    </citation>
    <scope>NUCLEOTIDE SEQUENCE [LARGE SCALE GENOMIC DNA]</scope>
    <source>
        <strain evidence="1">SB12</strain>
    </source>
</reference>
<protein>
    <recommendedName>
        <fullName evidence="3">DUF4367 domain-containing protein</fullName>
    </recommendedName>
</protein>
<evidence type="ECO:0000313" key="1">
    <source>
        <dbReference type="EMBL" id="KAB2934608.1"/>
    </source>
</evidence>
<dbReference type="Proteomes" id="UP000460298">
    <property type="component" value="Unassembled WGS sequence"/>
</dbReference>